<evidence type="ECO:0000259" key="1">
    <source>
        <dbReference type="Pfam" id="PF13166"/>
    </source>
</evidence>
<feature type="domain" description="Protein CR006 P-loop" evidence="1">
    <location>
        <begin position="166"/>
        <end position="382"/>
    </location>
</feature>
<organism evidence="2 3">
    <name type="scientific">Formosa agariphila (strain DSM 15362 / KCTC 12365 / LMG 23005 / KMM 3901 / M-2Alg 35-1)</name>
    <dbReference type="NCBI Taxonomy" id="1347342"/>
    <lineage>
        <taxon>Bacteria</taxon>
        <taxon>Pseudomonadati</taxon>
        <taxon>Bacteroidota</taxon>
        <taxon>Flavobacteriia</taxon>
        <taxon>Flavobacteriales</taxon>
        <taxon>Flavobacteriaceae</taxon>
        <taxon>Formosa</taxon>
    </lineage>
</organism>
<keyword evidence="3" id="KW-1185">Reference proteome</keyword>
<dbReference type="Proteomes" id="UP000016160">
    <property type="component" value="Chromosome"/>
</dbReference>
<dbReference type="RefSeq" id="WP_242404031.1">
    <property type="nucleotide sequence ID" value="NZ_HG315671.1"/>
</dbReference>
<dbReference type="AlphaFoldDB" id="T2KPD4"/>
<dbReference type="eggNOG" id="COG1131">
    <property type="taxonomic scope" value="Bacteria"/>
</dbReference>
<name>T2KPD4_FORAG</name>
<sequence length="408" mass="47495">MSGLVTRFRDDLKSNDFILLYAYNGTGKTRTSMAFKEKGKKKVKVKLKDNKGKVILDKKGKPKTEDTIVGDTLYFNAFTEDLFVWDNDLQHDTSRVLQMNSDSKFFNGFKELALDEKIFAYLERYATFDFDIDYDNWQIIFKKQIKNPKYNPKNPNNTEPEYSIEPNIKISRGEENIFVWCVFLTICELAIDAEEDSAYSWVKYIYVDDPVSSLDDNNAISVASDLARLLKRAVTKEIEDSGVKRIVEKNEDEKVKVVVSSHHSLFFNVMCNELKRFNHNRYFLHKNSEESHTLQKTDDTPFFHHVAILCELKQATKSGKVNTYHFNSLRSILEKTATFFGLDDFGKCIYGIDKDDVLFERALNLLSHGKYSIYDPVEMGEDNKDLFERILDAFLIKYQFNLPELLKK</sequence>
<evidence type="ECO:0000313" key="3">
    <source>
        <dbReference type="Proteomes" id="UP000016160"/>
    </source>
</evidence>
<protein>
    <submittedName>
        <fullName evidence="2">Anticodon nuclease</fullName>
    </submittedName>
</protein>
<evidence type="ECO:0000313" key="2">
    <source>
        <dbReference type="EMBL" id="CDF80306.1"/>
    </source>
</evidence>
<dbReference type="HOGENOM" id="CLU_043653_0_0_10"/>
<accession>T2KPD4</accession>
<dbReference type="Pfam" id="PF13166">
    <property type="entry name" value="AAA_13"/>
    <property type="match status" value="1"/>
</dbReference>
<proteinExistence type="predicted"/>
<dbReference type="STRING" id="1347342.BN863_25940"/>
<reference evidence="2 3" key="1">
    <citation type="journal article" date="2013" name="Appl. Environ. Microbiol.">
        <title>The genome of the alga-associated marine flavobacterium Formosa agariphila KMM 3901T reveals a broad potential for degradation of algal polysaccharides.</title>
        <authorList>
            <person name="Mann A.J."/>
            <person name="Hahnke R.L."/>
            <person name="Huang S."/>
            <person name="Werner J."/>
            <person name="Xing P."/>
            <person name="Barbeyron T."/>
            <person name="Huettel B."/>
            <person name="Stueber K."/>
            <person name="Reinhardt R."/>
            <person name="Harder J."/>
            <person name="Gloeckner F.O."/>
            <person name="Amann R.I."/>
            <person name="Teeling H."/>
        </authorList>
    </citation>
    <scope>NUCLEOTIDE SEQUENCE [LARGE SCALE GENOMIC DNA]</scope>
    <source>
        <strain evidence="3">DSM 15362 / KCTC 12365 / LMG 23005 / KMM 3901</strain>
    </source>
</reference>
<dbReference type="EMBL" id="HG315671">
    <property type="protein sequence ID" value="CDF80306.1"/>
    <property type="molecule type" value="Genomic_DNA"/>
</dbReference>
<gene>
    <name evidence="2" type="ORF">BN863_25940</name>
</gene>
<dbReference type="InterPro" id="IPR026866">
    <property type="entry name" value="CR006_AAA"/>
</dbReference>
<dbReference type="PATRIC" id="fig|1347342.6.peg.2609"/>